<sequence length="455" mass="51014">MAHLREFDILIIPYLDDFLIVGNSADHCLAQGHHVKILSDNQVAVAYVNHQGGTRSKSLMEVADRLLQTAENHFLSLSAVHIRGRDHIRADFLSRSTLKQGEWSLNSKIFNRIVRMWGHPEVDLFATKHNRKTINFCSLNPREYPLAVDAFLIRWDFRLAYAFPPLNLLPLVVRKIREDQARVILIAPFWPRRACFSWLRTMSVEDPWVLLDIPDLLHQGPINHPQATRAQMEIAAAIFLEPCEAEHSICAHAASGRWPPPPPLIKQVINPALLLTFHVTYRAGAYELGAFTPAASGPPQKRLAERCRGRLSEVTASWRAVKNHQTGRILPRSVRMSSPEISKISWGSMNVSGQVYKDCKVWPGGSRTWDWRETGTNHHPGVQPADVDEVLKRGVKTLVIGRGMSGALQVPDSTLNYIKSQGIDVLVLQTEKAVQEYNSLAAKGAKVGGVFHSTC</sequence>
<dbReference type="InterPro" id="IPR036748">
    <property type="entry name" value="MTH938-like_sf"/>
</dbReference>
<dbReference type="CDD" id="cd05126">
    <property type="entry name" value="Mth938"/>
    <property type="match status" value="1"/>
</dbReference>
<dbReference type="Gene3D" id="3.40.1230.10">
    <property type="entry name" value="MTH938-like"/>
    <property type="match status" value="1"/>
</dbReference>
<dbReference type="EMBL" id="CAUEEQ010017045">
    <property type="protein sequence ID" value="CAJ0940380.1"/>
    <property type="molecule type" value="Genomic_DNA"/>
</dbReference>
<dbReference type="Proteomes" id="UP001176940">
    <property type="component" value="Unassembled WGS sequence"/>
</dbReference>
<protein>
    <submittedName>
        <fullName evidence="1">Uncharacterized protein</fullName>
    </submittedName>
</protein>
<accession>A0ABN9LJ41</accession>
<evidence type="ECO:0000313" key="1">
    <source>
        <dbReference type="EMBL" id="CAJ0940380.1"/>
    </source>
</evidence>
<dbReference type="Pfam" id="PF04430">
    <property type="entry name" value="DUF498"/>
    <property type="match status" value="1"/>
</dbReference>
<name>A0ABN9LJ41_9NEOB</name>
<dbReference type="SUPFAM" id="SSF64076">
    <property type="entry name" value="MTH938-like"/>
    <property type="match status" value="1"/>
</dbReference>
<dbReference type="PANTHER" id="PTHR15811:SF5">
    <property type="entry name" value="MTH938 DOMAIN-CONTAINING PROTEIN"/>
    <property type="match status" value="1"/>
</dbReference>
<reference evidence="1" key="1">
    <citation type="submission" date="2023-07" db="EMBL/GenBank/DDBJ databases">
        <authorList>
            <person name="Stuckert A."/>
        </authorList>
    </citation>
    <scope>NUCLEOTIDE SEQUENCE</scope>
</reference>
<evidence type="ECO:0000313" key="2">
    <source>
        <dbReference type="Proteomes" id="UP001176940"/>
    </source>
</evidence>
<dbReference type="PANTHER" id="PTHR15811">
    <property type="entry name" value="MTH938 DOMAIN-CONTAINING PROTEIN"/>
    <property type="match status" value="1"/>
</dbReference>
<dbReference type="InterPro" id="IPR034096">
    <property type="entry name" value="AAMDC"/>
</dbReference>
<organism evidence="1 2">
    <name type="scientific">Ranitomeya imitator</name>
    <name type="common">mimic poison frog</name>
    <dbReference type="NCBI Taxonomy" id="111125"/>
    <lineage>
        <taxon>Eukaryota</taxon>
        <taxon>Metazoa</taxon>
        <taxon>Chordata</taxon>
        <taxon>Craniata</taxon>
        <taxon>Vertebrata</taxon>
        <taxon>Euteleostomi</taxon>
        <taxon>Amphibia</taxon>
        <taxon>Batrachia</taxon>
        <taxon>Anura</taxon>
        <taxon>Neobatrachia</taxon>
        <taxon>Hyloidea</taxon>
        <taxon>Dendrobatidae</taxon>
        <taxon>Dendrobatinae</taxon>
        <taxon>Ranitomeya</taxon>
    </lineage>
</organism>
<proteinExistence type="predicted"/>
<comment type="caution">
    <text evidence="1">The sequence shown here is derived from an EMBL/GenBank/DDBJ whole genome shotgun (WGS) entry which is preliminary data.</text>
</comment>
<dbReference type="InterPro" id="IPR007523">
    <property type="entry name" value="NDUFAF3/AAMDC"/>
</dbReference>
<dbReference type="CDD" id="cd09275">
    <property type="entry name" value="RNase_HI_RT_DIRS1"/>
    <property type="match status" value="1"/>
</dbReference>
<gene>
    <name evidence="1" type="ORF">RIMI_LOCUS8548143</name>
</gene>
<keyword evidence="2" id="KW-1185">Reference proteome</keyword>